<dbReference type="EMBL" id="JBFRYA010000008">
    <property type="protein sequence ID" value="MEX1669331.1"/>
    <property type="molecule type" value="Genomic_DNA"/>
</dbReference>
<dbReference type="RefSeq" id="WP_368381601.1">
    <property type="nucleotide sequence ID" value="NZ_JBFRYA010000008.1"/>
</dbReference>
<name>A0ABV3U5Z3_9GAMM</name>
<keyword evidence="4" id="KW-1185">Reference proteome</keyword>
<evidence type="ECO:0000313" key="3">
    <source>
        <dbReference type="EMBL" id="MEX1669331.1"/>
    </source>
</evidence>
<dbReference type="InterPro" id="IPR036761">
    <property type="entry name" value="TTHA0802/YceI-like_sf"/>
</dbReference>
<dbReference type="Gene3D" id="2.40.128.110">
    <property type="entry name" value="Lipid/polyisoprenoid-binding, YceI-like"/>
    <property type="match status" value="1"/>
</dbReference>
<feature type="signal peptide" evidence="1">
    <location>
        <begin position="1"/>
        <end position="19"/>
    </location>
</feature>
<evidence type="ECO:0000256" key="1">
    <source>
        <dbReference type="SAM" id="SignalP"/>
    </source>
</evidence>
<dbReference type="PANTHER" id="PTHR34406">
    <property type="entry name" value="PROTEIN YCEI"/>
    <property type="match status" value="1"/>
</dbReference>
<accession>A0ABV3U5Z3</accession>
<dbReference type="SMART" id="SM00867">
    <property type="entry name" value="YceI"/>
    <property type="match status" value="1"/>
</dbReference>
<feature type="chain" id="PRO_5046043582" evidence="1">
    <location>
        <begin position="20"/>
        <end position="189"/>
    </location>
</feature>
<evidence type="ECO:0000259" key="2">
    <source>
        <dbReference type="SMART" id="SM00867"/>
    </source>
</evidence>
<dbReference type="PIRSF" id="PIRSF029811">
    <property type="entry name" value="UCP029811"/>
    <property type="match status" value="1"/>
</dbReference>
<reference evidence="3 4" key="1">
    <citation type="journal article" date="2011" name="Int. J. Syst. Evol. Microbiol.">
        <title>Zhongshania antarctica gen. nov., sp. nov. and Zhongshania guokunii sp. nov., gammaproteobacteria respectively isolated from coastal attached (fast) ice and surface seawater of the Antarctic.</title>
        <authorList>
            <person name="Li H.J."/>
            <person name="Zhang X.Y."/>
            <person name="Chen C.X."/>
            <person name="Zhang Y.J."/>
            <person name="Gao Z.M."/>
            <person name="Yu Y."/>
            <person name="Chen X.L."/>
            <person name="Chen B."/>
            <person name="Zhang Y.Z."/>
        </authorList>
    </citation>
    <scope>NUCLEOTIDE SEQUENCE [LARGE SCALE GENOMIC DNA]</scope>
    <source>
        <strain evidence="3 4">ZS6-22T</strain>
    </source>
</reference>
<gene>
    <name evidence="3" type="ORF">AB4876_10445</name>
</gene>
<protein>
    <submittedName>
        <fullName evidence="3">YceI family protein</fullName>
    </submittedName>
</protein>
<dbReference type="Proteomes" id="UP001557485">
    <property type="component" value="Unassembled WGS sequence"/>
</dbReference>
<dbReference type="InterPro" id="IPR027016">
    <property type="entry name" value="UCP029811"/>
</dbReference>
<dbReference type="SUPFAM" id="SSF101874">
    <property type="entry name" value="YceI-like"/>
    <property type="match status" value="1"/>
</dbReference>
<proteinExistence type="predicted"/>
<dbReference type="InterPro" id="IPR007372">
    <property type="entry name" value="Lipid/polyisoprenoid-bd_YceI"/>
</dbReference>
<feature type="domain" description="Lipid/polyisoprenoid-binding YceI-like" evidence="2">
    <location>
        <begin position="21"/>
        <end position="189"/>
    </location>
</feature>
<evidence type="ECO:0000313" key="4">
    <source>
        <dbReference type="Proteomes" id="UP001557485"/>
    </source>
</evidence>
<dbReference type="PANTHER" id="PTHR34406:SF1">
    <property type="entry name" value="PROTEIN YCEI"/>
    <property type="match status" value="1"/>
</dbReference>
<dbReference type="Pfam" id="PF04264">
    <property type="entry name" value="YceI"/>
    <property type="match status" value="1"/>
</dbReference>
<organism evidence="3 4">
    <name type="scientific">Zhongshania guokunii</name>
    <dbReference type="NCBI Taxonomy" id="641783"/>
    <lineage>
        <taxon>Bacteria</taxon>
        <taxon>Pseudomonadati</taxon>
        <taxon>Pseudomonadota</taxon>
        <taxon>Gammaproteobacteria</taxon>
        <taxon>Cellvibrionales</taxon>
        <taxon>Spongiibacteraceae</taxon>
        <taxon>Zhongshania</taxon>
    </lineage>
</organism>
<keyword evidence="1" id="KW-0732">Signal</keyword>
<comment type="caution">
    <text evidence="3">The sequence shown here is derived from an EMBL/GenBank/DDBJ whole genome shotgun (WGS) entry which is preliminary data.</text>
</comment>
<sequence length="189" mass="20311">MKQLMYVLVLCLQLSALNAMELKADSSVLNFVAVKNDAFAETMSFSSLSGSIDDKTGKAEIQVGLNSVVSGVDIRNERMRKFLFETDKFPVANYHAQVDLASLAAMAAGEQKAVKLLGELQMHGVNAPVNFDVLVTKRGDGAYHVATVSPGFIDAQRFGLVAGVGKLRSLAGLNNIDLIVPVTFSVIFE</sequence>